<dbReference type="EMBL" id="JAVFWL010000006">
    <property type="protein sequence ID" value="KAK6763723.1"/>
    <property type="molecule type" value="Genomic_DNA"/>
</dbReference>
<protein>
    <submittedName>
        <fullName evidence="1">Uncharacterized protein</fullName>
    </submittedName>
</protein>
<accession>A0ABR1EM91</accession>
<name>A0ABR1EM91_NECAM</name>
<dbReference type="Proteomes" id="UP001303046">
    <property type="component" value="Unassembled WGS sequence"/>
</dbReference>
<evidence type="ECO:0000313" key="1">
    <source>
        <dbReference type="EMBL" id="KAK6763723.1"/>
    </source>
</evidence>
<organism evidence="1 2">
    <name type="scientific">Necator americanus</name>
    <name type="common">Human hookworm</name>
    <dbReference type="NCBI Taxonomy" id="51031"/>
    <lineage>
        <taxon>Eukaryota</taxon>
        <taxon>Metazoa</taxon>
        <taxon>Ecdysozoa</taxon>
        <taxon>Nematoda</taxon>
        <taxon>Chromadorea</taxon>
        <taxon>Rhabditida</taxon>
        <taxon>Rhabditina</taxon>
        <taxon>Rhabditomorpha</taxon>
        <taxon>Strongyloidea</taxon>
        <taxon>Ancylostomatidae</taxon>
        <taxon>Bunostominae</taxon>
        <taxon>Necator</taxon>
    </lineage>
</organism>
<comment type="caution">
    <text evidence="1">The sequence shown here is derived from an EMBL/GenBank/DDBJ whole genome shotgun (WGS) entry which is preliminary data.</text>
</comment>
<proteinExistence type="predicted"/>
<keyword evidence="2" id="KW-1185">Reference proteome</keyword>
<reference evidence="1 2" key="1">
    <citation type="submission" date="2023-08" db="EMBL/GenBank/DDBJ databases">
        <title>A Necator americanus chromosomal reference genome.</title>
        <authorList>
            <person name="Ilik V."/>
            <person name="Petrzelkova K.J."/>
            <person name="Pardy F."/>
            <person name="Fuh T."/>
            <person name="Niatou-Singa F.S."/>
            <person name="Gouil Q."/>
            <person name="Baker L."/>
            <person name="Ritchie M.E."/>
            <person name="Jex A.R."/>
            <person name="Gazzola D."/>
            <person name="Li H."/>
            <person name="Toshio Fujiwara R."/>
            <person name="Zhan B."/>
            <person name="Aroian R.V."/>
            <person name="Pafco B."/>
            <person name="Schwarz E.M."/>
        </authorList>
    </citation>
    <scope>NUCLEOTIDE SEQUENCE [LARGE SCALE GENOMIC DNA]</scope>
    <source>
        <strain evidence="1 2">Aroian</strain>
        <tissue evidence="1">Whole animal</tissue>
    </source>
</reference>
<gene>
    <name evidence="1" type="primary">Necator_chrX.g24325</name>
    <name evidence="1" type="ORF">RB195_024160</name>
</gene>
<evidence type="ECO:0000313" key="2">
    <source>
        <dbReference type="Proteomes" id="UP001303046"/>
    </source>
</evidence>
<sequence length="123" mass="14276">MWVSSRPPTGVRVNGQPIELVDEFCYLAFMLKNNGSYKCGIQQSQLSSPTKPAASLFIRNSHHHDERKQLGHFFATCRLGYSTMKIFMQKSMWRPGNHLVQRYLMFNGFKLKEDTWMETGVLD</sequence>